<name>A0ACC2PXX0_9HYME</name>
<gene>
    <name evidence="1" type="ORF">QAD02_023575</name>
</gene>
<dbReference type="Proteomes" id="UP001239111">
    <property type="component" value="Chromosome 1"/>
</dbReference>
<dbReference type="EMBL" id="CM056741">
    <property type="protein sequence ID" value="KAJ8687781.1"/>
    <property type="molecule type" value="Genomic_DNA"/>
</dbReference>
<comment type="caution">
    <text evidence="1">The sequence shown here is derived from an EMBL/GenBank/DDBJ whole genome shotgun (WGS) entry which is preliminary data.</text>
</comment>
<proteinExistence type="predicted"/>
<evidence type="ECO:0000313" key="1">
    <source>
        <dbReference type="EMBL" id="KAJ8687781.1"/>
    </source>
</evidence>
<keyword evidence="2" id="KW-1185">Reference proteome</keyword>
<evidence type="ECO:0000313" key="2">
    <source>
        <dbReference type="Proteomes" id="UP001239111"/>
    </source>
</evidence>
<sequence>MFSNKNCTLTEYDELYKIFMFDFTADPIGIVDKSQRFRIVNGDPAKIEDHPYEVIIEIKYIELFCAGAIISDRHIVTVARCARFAQVKRAIIRSGSSRKNFGGDEHNISLVTIHQDWEGDEENNIAVVKVVEPFQFNKIPKAIPLMDQDEKIQNGTSAIVSGWGVTESGETNQLFKLSVVIIDLSTCKKMWKVDHIDEGWMCAKNFENKGKVVCSGDYGDTLVIGKGQDKRLAGILIWTWRLENCDDDKPRAYVNIAHYRNWINEAIQK</sequence>
<protein>
    <submittedName>
        <fullName evidence="1">Uncharacterized protein</fullName>
    </submittedName>
</protein>
<accession>A0ACC2PXX0</accession>
<reference evidence="1" key="1">
    <citation type="submission" date="2023-04" db="EMBL/GenBank/DDBJ databases">
        <title>A chromosome-level genome assembly of the parasitoid wasp Eretmocerus hayati.</title>
        <authorList>
            <person name="Zhong Y."/>
            <person name="Liu S."/>
            <person name="Liu Y."/>
        </authorList>
    </citation>
    <scope>NUCLEOTIDE SEQUENCE</scope>
    <source>
        <strain evidence="1">ZJU_SS_LIU_2023</strain>
    </source>
</reference>
<organism evidence="1 2">
    <name type="scientific">Eretmocerus hayati</name>
    <dbReference type="NCBI Taxonomy" id="131215"/>
    <lineage>
        <taxon>Eukaryota</taxon>
        <taxon>Metazoa</taxon>
        <taxon>Ecdysozoa</taxon>
        <taxon>Arthropoda</taxon>
        <taxon>Hexapoda</taxon>
        <taxon>Insecta</taxon>
        <taxon>Pterygota</taxon>
        <taxon>Neoptera</taxon>
        <taxon>Endopterygota</taxon>
        <taxon>Hymenoptera</taxon>
        <taxon>Apocrita</taxon>
        <taxon>Proctotrupomorpha</taxon>
        <taxon>Chalcidoidea</taxon>
        <taxon>Aphelinidae</taxon>
        <taxon>Aphelininae</taxon>
        <taxon>Eretmocerus</taxon>
    </lineage>
</organism>